<comment type="caution">
    <text evidence="2">The sequence shown here is derived from an EMBL/GenBank/DDBJ whole genome shotgun (WGS) entry which is preliminary data.</text>
</comment>
<dbReference type="Proteomes" id="UP000297777">
    <property type="component" value="Unassembled WGS sequence"/>
</dbReference>
<evidence type="ECO:0000313" key="3">
    <source>
        <dbReference type="Proteomes" id="UP000297777"/>
    </source>
</evidence>
<sequence>MNDFLILIIRDIKGELYEFRNASEILGKLEKAPPLSYGNGNNFSNTSRNLDKNSSSHHKTAGSPNGSYAYTLPKELVTAARIMAELNPQQASIPQLPTSLISISGMNDTNVMAQALAYPDGLHGWAPSVLPSLYTAQKPAQHTNIKR</sequence>
<proteinExistence type="predicted"/>
<feature type="compositionally biased region" description="Polar residues" evidence="1">
    <location>
        <begin position="38"/>
        <end position="48"/>
    </location>
</feature>
<dbReference type="EMBL" id="PQXH01000075">
    <property type="protein sequence ID" value="TGO13166.1"/>
    <property type="molecule type" value="Genomic_DNA"/>
</dbReference>
<evidence type="ECO:0000313" key="2">
    <source>
        <dbReference type="EMBL" id="TGO13166.1"/>
    </source>
</evidence>
<evidence type="ECO:0000256" key="1">
    <source>
        <dbReference type="SAM" id="MobiDB-lite"/>
    </source>
</evidence>
<gene>
    <name evidence="2" type="ORF">BTUL_0075g00110</name>
</gene>
<organism evidence="2 3">
    <name type="scientific">Botrytis tulipae</name>
    <dbReference type="NCBI Taxonomy" id="87230"/>
    <lineage>
        <taxon>Eukaryota</taxon>
        <taxon>Fungi</taxon>
        <taxon>Dikarya</taxon>
        <taxon>Ascomycota</taxon>
        <taxon>Pezizomycotina</taxon>
        <taxon>Leotiomycetes</taxon>
        <taxon>Helotiales</taxon>
        <taxon>Sclerotiniaceae</taxon>
        <taxon>Botrytis</taxon>
    </lineage>
</organism>
<keyword evidence="3" id="KW-1185">Reference proteome</keyword>
<name>A0A4Z1EL83_9HELO</name>
<feature type="region of interest" description="Disordered" evidence="1">
    <location>
        <begin position="37"/>
        <end position="67"/>
    </location>
</feature>
<reference evidence="2 3" key="1">
    <citation type="submission" date="2017-12" db="EMBL/GenBank/DDBJ databases">
        <title>Comparative genomics of Botrytis spp.</title>
        <authorList>
            <person name="Valero-Jimenez C.A."/>
            <person name="Tapia P."/>
            <person name="Veloso J."/>
            <person name="Silva-Moreno E."/>
            <person name="Staats M."/>
            <person name="Valdes J.H."/>
            <person name="Van Kan J.A.L."/>
        </authorList>
    </citation>
    <scope>NUCLEOTIDE SEQUENCE [LARGE SCALE GENOMIC DNA]</scope>
    <source>
        <strain evidence="2 3">Bt9001</strain>
    </source>
</reference>
<dbReference type="OrthoDB" id="1046782at2759"/>
<dbReference type="AlphaFoldDB" id="A0A4Z1EL83"/>
<protein>
    <submittedName>
        <fullName evidence="2">Uncharacterized protein</fullName>
    </submittedName>
</protein>
<accession>A0A4Z1EL83</accession>